<keyword evidence="12" id="KW-1185">Reference proteome</keyword>
<evidence type="ECO:0000256" key="10">
    <source>
        <dbReference type="RuleBase" id="RU004389"/>
    </source>
</evidence>
<dbReference type="eggNOG" id="COG0231">
    <property type="taxonomic scope" value="Bacteria"/>
</dbReference>
<evidence type="ECO:0000256" key="5">
    <source>
        <dbReference type="ARBA" id="ARBA00022768"/>
    </source>
</evidence>
<evidence type="ECO:0000256" key="1">
    <source>
        <dbReference type="ARBA" id="ARBA00004496"/>
    </source>
</evidence>
<evidence type="ECO:0000256" key="4">
    <source>
        <dbReference type="ARBA" id="ARBA00022490"/>
    </source>
</evidence>
<dbReference type="InterPro" id="IPR012340">
    <property type="entry name" value="NA-bd_OB-fold"/>
</dbReference>
<dbReference type="PANTHER" id="PTHR30053">
    <property type="entry name" value="ELONGATION FACTOR P"/>
    <property type="match status" value="1"/>
</dbReference>
<name>U3U2G4_9GAMM</name>
<dbReference type="NCBIfam" id="TIGR00038">
    <property type="entry name" value="efp"/>
    <property type="match status" value="1"/>
</dbReference>
<dbReference type="SMART" id="SM01185">
    <property type="entry name" value="EFP"/>
    <property type="match status" value="1"/>
</dbReference>
<dbReference type="SMART" id="SM00841">
    <property type="entry name" value="Elong-fact-P_C"/>
    <property type="match status" value="1"/>
</dbReference>
<sequence length="190" mass="21652">MTTYFSNDFRSGLKIIFEGEPYTIESSEFVKPGKGQAFVRVKMRRLLTGSRIEKTFKASDSVESADIKDITLQYSYNDGTFYYFMHQETFDQYQVEAKILDEVKKWLQDNAECIVTLWNDRVIAVQPPNFIETKIINTDPGLKGDTASGSGKRATISTGAIIKVPLFIQIDEIVKVDTRSGEYVCRVKLF</sequence>
<dbReference type="SUPFAM" id="SSF50249">
    <property type="entry name" value="Nucleic acid-binding proteins"/>
    <property type="match status" value="2"/>
</dbReference>
<dbReference type="Proteomes" id="UP000016900">
    <property type="component" value="Chromosome"/>
</dbReference>
<keyword evidence="7 8" id="KW-0379">Hydroxylation</keyword>
<keyword evidence="4 8" id="KW-0963">Cytoplasm</keyword>
<dbReference type="Pfam" id="PF09285">
    <property type="entry name" value="Elong-fact-P_C"/>
    <property type="match status" value="1"/>
</dbReference>
<evidence type="ECO:0000256" key="9">
    <source>
        <dbReference type="NCBIfam" id="TIGR00038"/>
    </source>
</evidence>
<dbReference type="InterPro" id="IPR013852">
    <property type="entry name" value="Transl_elong_P/YeiP_CS"/>
</dbReference>
<dbReference type="FunFam" id="2.40.50.140:FF:000004">
    <property type="entry name" value="Elongation factor P"/>
    <property type="match status" value="1"/>
</dbReference>
<accession>U3U2G4</accession>
<protein>
    <recommendedName>
        <fullName evidence="8 9">Elongation factor P</fullName>
        <shortName evidence="8">EF-P</shortName>
    </recommendedName>
</protein>
<evidence type="ECO:0000256" key="7">
    <source>
        <dbReference type="ARBA" id="ARBA00023278"/>
    </source>
</evidence>
<evidence type="ECO:0000256" key="3">
    <source>
        <dbReference type="ARBA" id="ARBA00009479"/>
    </source>
</evidence>
<comment type="function">
    <text evidence="8">Involved in peptide bond synthesis. Alleviates ribosome stalling that occurs when 3 or more consecutive Pro residues or the sequence PPG is present in a protein, possibly by augmenting the peptidyl transferase activity of the ribosome. Modification of Lys-34 is required for alleviation.</text>
</comment>
<dbReference type="InterPro" id="IPR014722">
    <property type="entry name" value="Rib_uL2_dom2"/>
</dbReference>
<dbReference type="FunFam" id="2.30.30.30:FF:000003">
    <property type="entry name" value="Elongation factor P"/>
    <property type="match status" value="1"/>
</dbReference>
<dbReference type="RefSeq" id="WP_022564330.1">
    <property type="nucleotide sequence ID" value="NZ_CP010907.1"/>
</dbReference>
<feature type="modified residue" description="N6-(3,6-diaminohexanoyl)-5-hydroxylysine" evidence="8">
    <location>
        <position position="34"/>
    </location>
</feature>
<dbReference type="Gene3D" id="2.40.50.140">
    <property type="entry name" value="Nucleic acid-binding proteins"/>
    <property type="match status" value="2"/>
</dbReference>
<comment type="pathway">
    <text evidence="2 8">Protein biosynthesis; polypeptide chain elongation.</text>
</comment>
<dbReference type="CDD" id="cd05794">
    <property type="entry name" value="S1_EF-P_repeat_2"/>
    <property type="match status" value="1"/>
</dbReference>
<dbReference type="KEGG" id="hhs:HHS_03410"/>
<dbReference type="CDD" id="cd04470">
    <property type="entry name" value="S1_EF-P_repeat_1"/>
    <property type="match status" value="1"/>
</dbReference>
<dbReference type="FunFam" id="2.40.50.140:FF:000009">
    <property type="entry name" value="Elongation factor P"/>
    <property type="match status" value="1"/>
</dbReference>
<dbReference type="NCBIfam" id="NF001810">
    <property type="entry name" value="PRK00529.1"/>
    <property type="match status" value="1"/>
</dbReference>
<gene>
    <name evidence="8 11" type="primary">efp</name>
    <name evidence="11" type="ORF">HHS_03410</name>
</gene>
<evidence type="ECO:0000256" key="6">
    <source>
        <dbReference type="ARBA" id="ARBA00022917"/>
    </source>
</evidence>
<dbReference type="InterPro" id="IPR015365">
    <property type="entry name" value="Elong-fact-P_C"/>
</dbReference>
<dbReference type="GO" id="GO:0003746">
    <property type="term" value="F:translation elongation factor activity"/>
    <property type="evidence" value="ECO:0007669"/>
    <property type="project" value="UniProtKB-UniRule"/>
</dbReference>
<comment type="PTM">
    <text evidence="8">May be beta-lysylated on the epsilon-amino group of Lys-34 by the combined action of EpmA and EpmB, and then hydroxylated on the C5 position of the same residue by EpmC (if this protein is present). Lysylation is critical for the stimulatory effect of EF-P on peptide-bond formation. The lysylation moiety may extend toward the peptidyltransferase center and stabilize the terminal 3-CCA end of the tRNA. Hydroxylation of the C5 position on Lys-34 may allow additional potential stabilizing hydrogen-bond interactions with the P-tRNA.</text>
</comment>
<dbReference type="Pfam" id="PF08207">
    <property type="entry name" value="EFP_N"/>
    <property type="match status" value="1"/>
</dbReference>
<dbReference type="UniPathway" id="UPA00345"/>
<dbReference type="KEGG" id="pck:BMSBPS_0809"/>
<evidence type="ECO:0000256" key="2">
    <source>
        <dbReference type="ARBA" id="ARBA00004815"/>
    </source>
</evidence>
<comment type="similarity">
    <text evidence="3 8 10">Belongs to the elongation factor P family.</text>
</comment>
<dbReference type="PROSITE" id="PS01275">
    <property type="entry name" value="EFP"/>
    <property type="match status" value="1"/>
</dbReference>
<dbReference type="GO" id="GO:0005829">
    <property type="term" value="C:cytosol"/>
    <property type="evidence" value="ECO:0007669"/>
    <property type="project" value="UniProtKB-ARBA"/>
</dbReference>
<dbReference type="InterPro" id="IPR013185">
    <property type="entry name" value="Transl_elong_KOW-like"/>
</dbReference>
<dbReference type="InterPro" id="IPR020599">
    <property type="entry name" value="Transl_elong_fac_P/YeiP"/>
</dbReference>
<dbReference type="AlphaFoldDB" id="U3U2G4"/>
<dbReference type="InterPro" id="IPR008991">
    <property type="entry name" value="Translation_prot_SH3-like_sf"/>
</dbReference>
<dbReference type="OrthoDB" id="9801844at2"/>
<dbReference type="GO" id="GO:0043043">
    <property type="term" value="P:peptide biosynthetic process"/>
    <property type="evidence" value="ECO:0007669"/>
    <property type="project" value="InterPro"/>
</dbReference>
<dbReference type="PIRSF" id="PIRSF005901">
    <property type="entry name" value="EF-P"/>
    <property type="match status" value="1"/>
</dbReference>
<dbReference type="HAMAP" id="MF_00141">
    <property type="entry name" value="EF_P"/>
    <property type="match status" value="1"/>
</dbReference>
<dbReference type="PATRIC" id="fig|1235990.3.peg.338"/>
<dbReference type="SUPFAM" id="SSF50104">
    <property type="entry name" value="Translation proteins SH3-like domain"/>
    <property type="match status" value="1"/>
</dbReference>
<dbReference type="PANTHER" id="PTHR30053:SF12">
    <property type="entry name" value="ELONGATION FACTOR P (EF-P) FAMILY PROTEIN"/>
    <property type="match status" value="1"/>
</dbReference>
<reference evidence="11 12" key="1">
    <citation type="submission" date="2012-10" db="EMBL/GenBank/DDBJ databases">
        <title>Genome sequence of the symbiont of the pentatomidae stink bug Halyomorpha halys.</title>
        <authorList>
            <person name="Kobayashi H."/>
            <person name="Fujii-Muramatsu R."/>
            <person name="Takeishi K."/>
            <person name="Noda H."/>
        </authorList>
    </citation>
    <scope>NUCLEOTIDE SEQUENCE [LARGE SCALE GENOMIC DNA]</scope>
</reference>
<organism evidence="11 12">
    <name type="scientific">Candidatus Pantoea carbekii</name>
    <dbReference type="NCBI Taxonomy" id="1235990"/>
    <lineage>
        <taxon>Bacteria</taxon>
        <taxon>Pseudomonadati</taxon>
        <taxon>Pseudomonadota</taxon>
        <taxon>Gammaproteobacteria</taxon>
        <taxon>Enterobacterales</taxon>
        <taxon>Erwiniaceae</taxon>
        <taxon>Pantoea</taxon>
    </lineage>
</organism>
<dbReference type="EMBL" id="AP012554">
    <property type="protein sequence ID" value="BAO00311.1"/>
    <property type="molecule type" value="Genomic_DNA"/>
</dbReference>
<dbReference type="Gene3D" id="2.30.30.30">
    <property type="match status" value="1"/>
</dbReference>
<proteinExistence type="inferred from homology"/>
<keyword evidence="6 8" id="KW-0648">Protein biosynthesis</keyword>
<comment type="subcellular location">
    <subcellularLocation>
        <location evidence="1 8">Cytoplasm</location>
    </subcellularLocation>
</comment>
<dbReference type="InterPro" id="IPR001059">
    <property type="entry name" value="Transl_elong_P/YeiP_cen"/>
</dbReference>
<evidence type="ECO:0000256" key="8">
    <source>
        <dbReference type="HAMAP-Rule" id="MF_00141"/>
    </source>
</evidence>
<evidence type="ECO:0000313" key="12">
    <source>
        <dbReference type="Proteomes" id="UP000016900"/>
    </source>
</evidence>
<keyword evidence="5 8" id="KW-0251">Elongation factor</keyword>
<dbReference type="STRING" id="1235990.BMSBPS_0809"/>
<dbReference type="InterPro" id="IPR011768">
    <property type="entry name" value="Transl_elongation_fac_P"/>
</dbReference>
<dbReference type="Pfam" id="PF01132">
    <property type="entry name" value="EFP"/>
    <property type="match status" value="1"/>
</dbReference>
<evidence type="ECO:0000313" key="11">
    <source>
        <dbReference type="EMBL" id="BAO00311.1"/>
    </source>
</evidence>